<organism evidence="1 2">
    <name type="scientific">Datura stramonium</name>
    <name type="common">Jimsonweed</name>
    <name type="synonym">Common thornapple</name>
    <dbReference type="NCBI Taxonomy" id="4076"/>
    <lineage>
        <taxon>Eukaryota</taxon>
        <taxon>Viridiplantae</taxon>
        <taxon>Streptophyta</taxon>
        <taxon>Embryophyta</taxon>
        <taxon>Tracheophyta</taxon>
        <taxon>Spermatophyta</taxon>
        <taxon>Magnoliopsida</taxon>
        <taxon>eudicotyledons</taxon>
        <taxon>Gunneridae</taxon>
        <taxon>Pentapetalae</taxon>
        <taxon>asterids</taxon>
        <taxon>lamiids</taxon>
        <taxon>Solanales</taxon>
        <taxon>Solanaceae</taxon>
        <taxon>Solanoideae</taxon>
        <taxon>Datureae</taxon>
        <taxon>Datura</taxon>
    </lineage>
</organism>
<protein>
    <submittedName>
        <fullName evidence="1">Uncharacterized protein</fullName>
    </submittedName>
</protein>
<evidence type="ECO:0000313" key="1">
    <source>
        <dbReference type="EMBL" id="MCD7462564.1"/>
    </source>
</evidence>
<dbReference type="EMBL" id="JACEIK010000812">
    <property type="protein sequence ID" value="MCD7462564.1"/>
    <property type="molecule type" value="Genomic_DNA"/>
</dbReference>
<reference evidence="1 2" key="1">
    <citation type="journal article" date="2021" name="BMC Genomics">
        <title>Datura genome reveals duplications of psychoactive alkaloid biosynthetic genes and high mutation rate following tissue culture.</title>
        <authorList>
            <person name="Rajewski A."/>
            <person name="Carter-House D."/>
            <person name="Stajich J."/>
            <person name="Litt A."/>
        </authorList>
    </citation>
    <scope>NUCLEOTIDE SEQUENCE [LARGE SCALE GENOMIC DNA]</scope>
    <source>
        <strain evidence="1">AR-01</strain>
    </source>
</reference>
<keyword evidence="2" id="KW-1185">Reference proteome</keyword>
<name>A0ABS8SVU0_DATST</name>
<feature type="non-terminal residue" evidence="1">
    <location>
        <position position="1"/>
    </location>
</feature>
<comment type="caution">
    <text evidence="1">The sequence shown here is derived from an EMBL/GenBank/DDBJ whole genome shotgun (WGS) entry which is preliminary data.</text>
</comment>
<sequence>CEEVGENDASIEVSTRIAQSRARQRPVALSRARAAGAVAHGQREAPLLLCIGTRDAGLPRRNGRCAAPLSQLISLSAPNITLLGAMG</sequence>
<evidence type="ECO:0000313" key="2">
    <source>
        <dbReference type="Proteomes" id="UP000823775"/>
    </source>
</evidence>
<accession>A0ABS8SVU0</accession>
<dbReference type="Proteomes" id="UP000823775">
    <property type="component" value="Unassembled WGS sequence"/>
</dbReference>
<gene>
    <name evidence="1" type="ORF">HAX54_048793</name>
</gene>
<proteinExistence type="predicted"/>